<keyword evidence="3" id="KW-1185">Reference proteome</keyword>
<proteinExistence type="predicted"/>
<protein>
    <recommendedName>
        <fullName evidence="1">TniQ domain-containing protein</fullName>
    </recommendedName>
</protein>
<accession>A0ABY0BDA2</accession>
<comment type="caution">
    <text evidence="2">The sequence shown here is derived from an EMBL/GenBank/DDBJ whole genome shotgun (WGS) entry which is preliminary data.</text>
</comment>
<feature type="domain" description="TniQ" evidence="1">
    <location>
        <begin position="56"/>
        <end position="186"/>
    </location>
</feature>
<organism evidence="2 3">
    <name type="scientific">Rhizobium fabae</name>
    <dbReference type="NCBI Taxonomy" id="573179"/>
    <lineage>
        <taxon>Bacteria</taxon>
        <taxon>Pseudomonadati</taxon>
        <taxon>Pseudomonadota</taxon>
        <taxon>Alphaproteobacteria</taxon>
        <taxon>Hyphomicrobiales</taxon>
        <taxon>Rhizobiaceae</taxon>
        <taxon>Rhizobium/Agrobacterium group</taxon>
        <taxon>Rhizobium</taxon>
    </lineage>
</organism>
<dbReference type="Proteomes" id="UP000272004">
    <property type="component" value="Unassembled WGS sequence"/>
</dbReference>
<dbReference type="EMBL" id="RJJU01000004">
    <property type="protein sequence ID" value="RUM14484.1"/>
    <property type="molecule type" value="Genomic_DNA"/>
</dbReference>
<reference evidence="2 3" key="1">
    <citation type="submission" date="2018-11" db="EMBL/GenBank/DDBJ databases">
        <authorList>
            <person name="Huo Y."/>
        </authorList>
    </citation>
    <scope>NUCLEOTIDE SEQUENCE [LARGE SCALE GENOMIC DNA]</scope>
    <source>
        <strain evidence="2 3">CCBAU 33202</strain>
    </source>
</reference>
<evidence type="ECO:0000313" key="3">
    <source>
        <dbReference type="Proteomes" id="UP000272004"/>
    </source>
</evidence>
<sequence length="517" mass="57604">MPDARERLHERRLDRPQARGSFDARGRLCLARCQGGKEGEEVKVWTAPMTRLSLVPPLNAWETLASYCSRVAAMHGYSASEFGRMLGFNFARVCDEKGDDLAYFAYLANIDAQNLELRRLPWLGKMSRRLLEEPVAARSLAWGKICPHCLAQDEATGSGRRGCRAFARLHWLPDFVLSCAEHETVLVELPSERSPRQGDFIGRLNSFPGGIDALRQASAFASPSKFQQYCLARLNGHFPGETWVNRLSLQEASLLAYGVGLAVTGDLDSFRSIESKFRVYDVGFTRIVENEDECNQLLRTMVTKRAATSQIFGPRTHLGPFNICHGDLFNRAGFENVIEMVWKAAIDATGLELFPRAHSMLSETTLTSLSRAYQMPFSVVRQSLEKAGLIPEGTERWRAGTVPVDKDLAAAALCSVSQSDCGGRISGWKYRAIPYYDDLNVMDAMELAEKLDVSLPVISALISDGYLSALEVLRGRKILVSKVDAENFVSRHSTHPRHEGDLPVITEYEVGANFYLL</sequence>
<evidence type="ECO:0000313" key="2">
    <source>
        <dbReference type="EMBL" id="RUM14484.1"/>
    </source>
</evidence>
<gene>
    <name evidence="2" type="ORF">EFB14_07065</name>
</gene>
<name>A0ABY0BDA2_9HYPH</name>
<dbReference type="InterPro" id="IPR009492">
    <property type="entry name" value="TniQ"/>
</dbReference>
<evidence type="ECO:0000259" key="1">
    <source>
        <dbReference type="Pfam" id="PF06527"/>
    </source>
</evidence>
<dbReference type="Pfam" id="PF06527">
    <property type="entry name" value="TniQ"/>
    <property type="match status" value="1"/>
</dbReference>